<dbReference type="GeneID" id="81375523"/>
<dbReference type="OrthoDB" id="2093409at2759"/>
<keyword evidence="1" id="KW-1133">Transmembrane helix</keyword>
<gene>
    <name evidence="2" type="ORF">N7509_011906</name>
</gene>
<evidence type="ECO:0000313" key="3">
    <source>
        <dbReference type="Proteomes" id="UP001147747"/>
    </source>
</evidence>
<keyword evidence="3" id="KW-1185">Reference proteome</keyword>
<dbReference type="Proteomes" id="UP001147747">
    <property type="component" value="Unassembled WGS sequence"/>
</dbReference>
<sequence>MSHPYLWKQPGRWVRWAAHEKPAIFFSCLIGISGPILLAVLPPFRRALGDYDPAPIPMSYPIPSGPRSPPKGYEDE</sequence>
<reference evidence="2" key="1">
    <citation type="submission" date="2022-12" db="EMBL/GenBank/DDBJ databases">
        <authorList>
            <person name="Petersen C."/>
        </authorList>
    </citation>
    <scope>NUCLEOTIDE SEQUENCE</scope>
    <source>
        <strain evidence="2">IBT 29677</strain>
    </source>
</reference>
<dbReference type="PANTHER" id="PTHR38488">
    <property type="entry name" value="OXIDOREDUCTASE 9.5 KDA SUBUNIT, PUTATIVE (AFU_ORTHOLOGUE AFUA_5G08980)-RELATED"/>
    <property type="match status" value="1"/>
</dbReference>
<proteinExistence type="predicted"/>
<accession>A0A9W9SHP1</accession>
<dbReference type="EMBL" id="JAPZBU010000011">
    <property type="protein sequence ID" value="KAJ5378787.1"/>
    <property type="molecule type" value="Genomic_DNA"/>
</dbReference>
<keyword evidence="1" id="KW-0812">Transmembrane</keyword>
<reference evidence="2" key="2">
    <citation type="journal article" date="2023" name="IMA Fungus">
        <title>Comparative genomic study of the Penicillium genus elucidates a diverse pangenome and 15 lateral gene transfer events.</title>
        <authorList>
            <person name="Petersen C."/>
            <person name="Sorensen T."/>
            <person name="Nielsen M.R."/>
            <person name="Sondergaard T.E."/>
            <person name="Sorensen J.L."/>
            <person name="Fitzpatrick D.A."/>
            <person name="Frisvad J.C."/>
            <person name="Nielsen K.L."/>
        </authorList>
    </citation>
    <scope>NUCLEOTIDE SEQUENCE</scope>
    <source>
        <strain evidence="2">IBT 29677</strain>
    </source>
</reference>
<keyword evidence="1" id="KW-0472">Membrane</keyword>
<dbReference type="AlphaFoldDB" id="A0A9W9SHP1"/>
<evidence type="ECO:0000256" key="1">
    <source>
        <dbReference type="SAM" id="Phobius"/>
    </source>
</evidence>
<comment type="caution">
    <text evidence="2">The sequence shown here is derived from an EMBL/GenBank/DDBJ whole genome shotgun (WGS) entry which is preliminary data.</text>
</comment>
<organism evidence="2 3">
    <name type="scientific">Penicillium cosmopolitanum</name>
    <dbReference type="NCBI Taxonomy" id="1131564"/>
    <lineage>
        <taxon>Eukaryota</taxon>
        <taxon>Fungi</taxon>
        <taxon>Dikarya</taxon>
        <taxon>Ascomycota</taxon>
        <taxon>Pezizomycotina</taxon>
        <taxon>Eurotiomycetes</taxon>
        <taxon>Eurotiomycetidae</taxon>
        <taxon>Eurotiales</taxon>
        <taxon>Aspergillaceae</taxon>
        <taxon>Penicillium</taxon>
    </lineage>
</organism>
<protein>
    <recommendedName>
        <fullName evidence="4">NADH-ubiquinone oxidoreductase 9.5 kDa subunit</fullName>
    </recommendedName>
</protein>
<dbReference type="CDD" id="cd22903">
    <property type="entry name" value="NI9M"/>
    <property type="match status" value="1"/>
</dbReference>
<dbReference type="InterPro" id="IPR039961">
    <property type="entry name" value="Nuo9.5"/>
</dbReference>
<feature type="transmembrane region" description="Helical" evidence="1">
    <location>
        <begin position="23"/>
        <end position="41"/>
    </location>
</feature>
<evidence type="ECO:0000313" key="2">
    <source>
        <dbReference type="EMBL" id="KAJ5378787.1"/>
    </source>
</evidence>
<evidence type="ECO:0008006" key="4">
    <source>
        <dbReference type="Google" id="ProtNLM"/>
    </source>
</evidence>
<dbReference type="PANTHER" id="PTHR38488:SF1">
    <property type="entry name" value="OXIDOREDUCTASE 9.5 KDA SUBUNIT, PUTATIVE (AFU_ORTHOLOGUE AFUA_5G08980)-RELATED"/>
    <property type="match status" value="1"/>
</dbReference>
<dbReference type="RefSeq" id="XP_056482573.1">
    <property type="nucleotide sequence ID" value="XM_056636543.1"/>
</dbReference>
<name>A0A9W9SHP1_9EURO</name>